<dbReference type="SUPFAM" id="SSF54523">
    <property type="entry name" value="Pili subunits"/>
    <property type="match status" value="1"/>
</dbReference>
<comment type="caution">
    <text evidence="2">The sequence shown here is derived from an EMBL/GenBank/DDBJ whole genome shotgun (WGS) entry which is preliminary data.</text>
</comment>
<reference evidence="2 3" key="1">
    <citation type="submission" date="2020-10" db="EMBL/GenBank/DDBJ databases">
        <title>Phylogeny of dyella-like bacteria.</title>
        <authorList>
            <person name="Fu J."/>
        </authorList>
    </citation>
    <scope>NUCLEOTIDE SEQUENCE [LARGE SCALE GENOMIC DNA]</scope>
    <source>
        <strain evidence="2 3">BB4</strain>
    </source>
</reference>
<dbReference type="InterPro" id="IPR031982">
    <property type="entry name" value="PilE-like"/>
</dbReference>
<protein>
    <submittedName>
        <fullName evidence="2">Prepilin-type N-terminal cleavage/methylation domain-containing protein</fullName>
    </submittedName>
</protein>
<proteinExistence type="predicted"/>
<dbReference type="Proteomes" id="UP001620408">
    <property type="component" value="Unassembled WGS sequence"/>
</dbReference>
<dbReference type="RefSeq" id="WP_379983791.1">
    <property type="nucleotide sequence ID" value="NZ_JADIKD010000011.1"/>
</dbReference>
<evidence type="ECO:0000256" key="1">
    <source>
        <dbReference type="SAM" id="Phobius"/>
    </source>
</evidence>
<dbReference type="Pfam" id="PF16732">
    <property type="entry name" value="ComP_DUS"/>
    <property type="match status" value="1"/>
</dbReference>
<organism evidence="2 3">
    <name type="scientific">Dyella koreensis</name>
    <dbReference type="NCBI Taxonomy" id="311235"/>
    <lineage>
        <taxon>Bacteria</taxon>
        <taxon>Pseudomonadati</taxon>
        <taxon>Pseudomonadota</taxon>
        <taxon>Gammaproteobacteria</taxon>
        <taxon>Lysobacterales</taxon>
        <taxon>Rhodanobacteraceae</taxon>
        <taxon>Dyella</taxon>
    </lineage>
</organism>
<dbReference type="PANTHER" id="PTHR30093:SF47">
    <property type="entry name" value="TYPE IV PILUS NON-CORE MINOR PILIN PILE"/>
    <property type="match status" value="1"/>
</dbReference>
<dbReference type="PROSITE" id="PS00409">
    <property type="entry name" value="PROKAR_NTER_METHYL"/>
    <property type="match status" value="1"/>
</dbReference>
<dbReference type="InterPro" id="IPR012902">
    <property type="entry name" value="N_methyl_site"/>
</dbReference>
<keyword evidence="3" id="KW-1185">Reference proteome</keyword>
<dbReference type="Pfam" id="PF07963">
    <property type="entry name" value="N_methyl"/>
    <property type="match status" value="1"/>
</dbReference>
<keyword evidence="1" id="KW-0472">Membrane</keyword>
<gene>
    <name evidence="2" type="ORF">ISS97_12235</name>
</gene>
<feature type="transmembrane region" description="Helical" evidence="1">
    <location>
        <begin position="6"/>
        <end position="30"/>
    </location>
</feature>
<dbReference type="Gene3D" id="3.30.700.10">
    <property type="entry name" value="Glycoprotein, Type 4 Pilin"/>
    <property type="match status" value="1"/>
</dbReference>
<accession>A0ABW8K619</accession>
<dbReference type="PANTHER" id="PTHR30093">
    <property type="entry name" value="GENERAL SECRETION PATHWAY PROTEIN G"/>
    <property type="match status" value="1"/>
</dbReference>
<dbReference type="NCBIfam" id="TIGR02532">
    <property type="entry name" value="IV_pilin_GFxxxE"/>
    <property type="match status" value="1"/>
</dbReference>
<sequence>MSSQAGVTLIEVMIVVVIIAILAAIAYPSYTKHVTKTRRVAAEACLANYANYMERYYTTNLRYDQDSSSTANPYTQQDCATAAQTGNYYNYPAPSTSAATYVIQAVPQNKQATNDAQCGTLSMDQTGTRSVSGTAGVAGCW</sequence>
<evidence type="ECO:0000313" key="3">
    <source>
        <dbReference type="Proteomes" id="UP001620408"/>
    </source>
</evidence>
<keyword evidence="1" id="KW-0812">Transmembrane</keyword>
<evidence type="ECO:0000313" key="2">
    <source>
        <dbReference type="EMBL" id="MFK2918035.1"/>
    </source>
</evidence>
<keyword evidence="1" id="KW-1133">Transmembrane helix</keyword>
<dbReference type="InterPro" id="IPR045584">
    <property type="entry name" value="Pilin-like"/>
</dbReference>
<dbReference type="EMBL" id="JADIKD010000011">
    <property type="protein sequence ID" value="MFK2918035.1"/>
    <property type="molecule type" value="Genomic_DNA"/>
</dbReference>
<name>A0ABW8K619_9GAMM</name>